<protein>
    <submittedName>
        <fullName evidence="1">Siroheme synthase</fullName>
    </submittedName>
</protein>
<sequence length="108" mass="11033">ALTTGGALDPLREDSAARLEDWIAGADAAQGDGVCEIVLTSLDPDDLTLRQARLIGEADAIACAPGLPETLLVRARADAVRLDLAPGEAPVPVSGLLVVLRAPTRAAV</sequence>
<keyword evidence="2" id="KW-1185">Reference proteome</keyword>
<proteinExistence type="predicted"/>
<evidence type="ECO:0000313" key="2">
    <source>
        <dbReference type="Proteomes" id="UP001162881"/>
    </source>
</evidence>
<dbReference type="EMBL" id="JALHLF010000212">
    <property type="protein sequence ID" value="MCJ2185080.1"/>
    <property type="molecule type" value="Genomic_DNA"/>
</dbReference>
<feature type="non-terminal residue" evidence="1">
    <location>
        <position position="1"/>
    </location>
</feature>
<comment type="caution">
    <text evidence="1">The sequence shown here is derived from an EMBL/GenBank/DDBJ whole genome shotgun (WGS) entry which is preliminary data.</text>
</comment>
<reference evidence="1" key="1">
    <citation type="submission" date="2022-03" db="EMBL/GenBank/DDBJ databases">
        <title>Identification of a novel bacterium isolated from mangrove sediments.</title>
        <authorList>
            <person name="Pan X."/>
        </authorList>
    </citation>
    <scope>NUCLEOTIDE SEQUENCE</scope>
    <source>
        <strain evidence="1">B1949</strain>
    </source>
</reference>
<evidence type="ECO:0000313" key="1">
    <source>
        <dbReference type="EMBL" id="MCJ2185080.1"/>
    </source>
</evidence>
<dbReference type="Proteomes" id="UP001162881">
    <property type="component" value="Unassembled WGS sequence"/>
</dbReference>
<organism evidence="1 2">
    <name type="scientific">Novosphingobium organovorum</name>
    <dbReference type="NCBI Taxonomy" id="2930092"/>
    <lineage>
        <taxon>Bacteria</taxon>
        <taxon>Pseudomonadati</taxon>
        <taxon>Pseudomonadota</taxon>
        <taxon>Alphaproteobacteria</taxon>
        <taxon>Sphingomonadales</taxon>
        <taxon>Sphingomonadaceae</taxon>
        <taxon>Novosphingobium</taxon>
    </lineage>
</organism>
<name>A0ABT0BJ43_9SPHN</name>
<accession>A0ABT0BJ43</accession>
<gene>
    <name evidence="1" type="ORF">MTR62_20670</name>
</gene>